<accession>A0A7D8D147</accession>
<proteinExistence type="predicted"/>
<name>A0A7D8D147_9BACI</name>
<reference evidence="2 3" key="1">
    <citation type="submission" date="2017-04" db="EMBL/GenBank/DDBJ databases">
        <authorList>
            <person name="Criscuolo A."/>
        </authorList>
    </citation>
    <scope>NUCLEOTIDE SEQUENCE [LARGE SCALE GENOMIC DNA]</scope>
    <source>
        <strain evidence="2">16-00174</strain>
    </source>
</reference>
<keyword evidence="4" id="KW-1185">Reference proteome</keyword>
<dbReference type="RefSeq" id="WP_000511092.1">
    <property type="nucleotide sequence ID" value="NZ_FWYW01000010.1"/>
</dbReference>
<protein>
    <submittedName>
        <fullName evidence="2">Uncharacterized protein</fullName>
    </submittedName>
</protein>
<evidence type="ECO:0000313" key="3">
    <source>
        <dbReference type="Proteomes" id="UP000194422"/>
    </source>
</evidence>
<dbReference type="Proteomes" id="UP000194422">
    <property type="component" value="Unassembled WGS sequence"/>
</dbReference>
<evidence type="ECO:0000313" key="1">
    <source>
        <dbReference type="EMBL" id="MDG0944604.1"/>
    </source>
</evidence>
<dbReference type="Proteomes" id="UP001221338">
    <property type="component" value="Unassembled WGS sequence"/>
</dbReference>
<dbReference type="EMBL" id="FWYW01000010">
    <property type="protein sequence ID" value="SMD59081.1"/>
    <property type="molecule type" value="Genomic_DNA"/>
</dbReference>
<evidence type="ECO:0000313" key="2">
    <source>
        <dbReference type="EMBL" id="SMD59081.1"/>
    </source>
</evidence>
<organism evidence="2 3">
    <name type="scientific">Bacillus paranthracis</name>
    <dbReference type="NCBI Taxonomy" id="2026186"/>
    <lineage>
        <taxon>Bacteria</taxon>
        <taxon>Bacillati</taxon>
        <taxon>Bacillota</taxon>
        <taxon>Bacilli</taxon>
        <taxon>Bacillales</taxon>
        <taxon>Bacillaceae</taxon>
        <taxon>Bacillus</taxon>
        <taxon>Bacillus cereus group</taxon>
    </lineage>
</organism>
<evidence type="ECO:0000313" key="4">
    <source>
        <dbReference type="Proteomes" id="UP001221338"/>
    </source>
</evidence>
<dbReference type="EMBL" id="JARPRV010000028">
    <property type="protein sequence ID" value="MDG0944604.1"/>
    <property type="molecule type" value="Genomic_DNA"/>
</dbReference>
<comment type="caution">
    <text evidence="2">The sequence shown here is derived from an EMBL/GenBank/DDBJ whole genome shotgun (WGS) entry which is preliminary data.</text>
</comment>
<sequence length="45" mass="5228">MGIGFSLGFRHHEWRFGISIDFKKTYMEVSAGPFYFKVRVGGIEE</sequence>
<gene>
    <name evidence="2" type="ORF">BACERE00174_00090</name>
    <name evidence="1" type="ORF">P6U22_26050</name>
</gene>
<reference evidence="1 4" key="2">
    <citation type="submission" date="2023-03" db="EMBL/GenBank/DDBJ databases">
        <title>Genetic diversity of Bacillus cereus sensu lato isolates from Slovenia.</title>
        <authorList>
            <person name="Abdelli M."/>
        </authorList>
    </citation>
    <scope>NUCLEOTIDE SEQUENCE [LARGE SCALE GENOMIC DNA]</scope>
    <source>
        <strain evidence="1 4">SIBC61B</strain>
    </source>
</reference>
<dbReference type="AlphaFoldDB" id="A0A7D8D147"/>